<evidence type="ECO:0000313" key="4">
    <source>
        <dbReference type="EnsemblPlants" id="KEH44292"/>
    </source>
</evidence>
<sequence>MTHTLKTTINTFTTQNSSKRQRQGIWTRITEAASKRNHPQQTPTKHPPPHLSIPNHSFYESPPPPPLRIAIKTTTTTESPPGPLPHHCTSPPPPLHHHHHPHHYNTTDQQAQEQDNKVDSLQGKQQHHYSISKKKSQWIYSQSNDRDRDYTAKPPHQETGINTGTRSR</sequence>
<dbReference type="EMBL" id="PSQE01000001">
    <property type="protein sequence ID" value="RHN82496.1"/>
    <property type="molecule type" value="Genomic_DNA"/>
</dbReference>
<reference evidence="2 5" key="1">
    <citation type="journal article" date="2011" name="Nature">
        <title>The Medicago genome provides insight into the evolution of rhizobial symbioses.</title>
        <authorList>
            <person name="Young N.D."/>
            <person name="Debelle F."/>
            <person name="Oldroyd G.E."/>
            <person name="Geurts R."/>
            <person name="Cannon S.B."/>
            <person name="Udvardi M.K."/>
            <person name="Benedito V.A."/>
            <person name="Mayer K.F."/>
            <person name="Gouzy J."/>
            <person name="Schoof H."/>
            <person name="Van de Peer Y."/>
            <person name="Proost S."/>
            <person name="Cook D.R."/>
            <person name="Meyers B.C."/>
            <person name="Spannagl M."/>
            <person name="Cheung F."/>
            <person name="De Mita S."/>
            <person name="Krishnakumar V."/>
            <person name="Gundlach H."/>
            <person name="Zhou S."/>
            <person name="Mudge J."/>
            <person name="Bharti A.K."/>
            <person name="Murray J.D."/>
            <person name="Naoumkina M.A."/>
            <person name="Rosen B."/>
            <person name="Silverstein K.A."/>
            <person name="Tang H."/>
            <person name="Rombauts S."/>
            <person name="Zhao P.X."/>
            <person name="Zhou P."/>
            <person name="Barbe V."/>
            <person name="Bardou P."/>
            <person name="Bechner M."/>
            <person name="Bellec A."/>
            <person name="Berger A."/>
            <person name="Berges H."/>
            <person name="Bidwell S."/>
            <person name="Bisseling T."/>
            <person name="Choisne N."/>
            <person name="Couloux A."/>
            <person name="Denny R."/>
            <person name="Deshpande S."/>
            <person name="Dai X."/>
            <person name="Doyle J.J."/>
            <person name="Dudez A.M."/>
            <person name="Farmer A.D."/>
            <person name="Fouteau S."/>
            <person name="Franken C."/>
            <person name="Gibelin C."/>
            <person name="Gish J."/>
            <person name="Goldstein S."/>
            <person name="Gonzalez A.J."/>
            <person name="Green P.J."/>
            <person name="Hallab A."/>
            <person name="Hartog M."/>
            <person name="Hua A."/>
            <person name="Humphray S.J."/>
            <person name="Jeong D.H."/>
            <person name="Jing Y."/>
            <person name="Jocker A."/>
            <person name="Kenton S.M."/>
            <person name="Kim D.J."/>
            <person name="Klee K."/>
            <person name="Lai H."/>
            <person name="Lang C."/>
            <person name="Lin S."/>
            <person name="Macmil S.L."/>
            <person name="Magdelenat G."/>
            <person name="Matthews L."/>
            <person name="McCorrison J."/>
            <person name="Monaghan E.L."/>
            <person name="Mun J.H."/>
            <person name="Najar F.Z."/>
            <person name="Nicholson C."/>
            <person name="Noirot C."/>
            <person name="O'Bleness M."/>
            <person name="Paule C.R."/>
            <person name="Poulain J."/>
            <person name="Prion F."/>
            <person name="Qin B."/>
            <person name="Qu C."/>
            <person name="Retzel E.F."/>
            <person name="Riddle C."/>
            <person name="Sallet E."/>
            <person name="Samain S."/>
            <person name="Samson N."/>
            <person name="Sanders I."/>
            <person name="Saurat O."/>
            <person name="Scarpelli C."/>
            <person name="Schiex T."/>
            <person name="Segurens B."/>
            <person name="Severin A.J."/>
            <person name="Sherrier D.J."/>
            <person name="Shi R."/>
            <person name="Sims S."/>
            <person name="Singer S.R."/>
            <person name="Sinharoy S."/>
            <person name="Sterck L."/>
            <person name="Viollet A."/>
            <person name="Wang B.B."/>
            <person name="Wang K."/>
            <person name="Wang M."/>
            <person name="Wang X."/>
            <person name="Warfsmann J."/>
            <person name="Weissenbach J."/>
            <person name="White D.D."/>
            <person name="White J.D."/>
            <person name="Wiley G.B."/>
            <person name="Wincker P."/>
            <person name="Xing Y."/>
            <person name="Yang L."/>
            <person name="Yao Z."/>
            <person name="Ying F."/>
            <person name="Zhai J."/>
            <person name="Zhou L."/>
            <person name="Zuber A."/>
            <person name="Denarie J."/>
            <person name="Dixon R.A."/>
            <person name="May G.D."/>
            <person name="Schwartz D.C."/>
            <person name="Rogers J."/>
            <person name="Quetier F."/>
            <person name="Town C.D."/>
            <person name="Roe B.A."/>
        </authorList>
    </citation>
    <scope>NUCLEOTIDE SEQUENCE [LARGE SCALE GENOMIC DNA]</scope>
    <source>
        <strain evidence="2">A17</strain>
        <strain evidence="4 5">cv. Jemalong A17</strain>
    </source>
</reference>
<dbReference type="Proteomes" id="UP000265566">
    <property type="component" value="Chromosome 1"/>
</dbReference>
<dbReference type="HOGENOM" id="CLU_1588898_0_0_1"/>
<dbReference type="EMBL" id="CM001217">
    <property type="protein sequence ID" value="KEH44292.1"/>
    <property type="molecule type" value="Genomic_DNA"/>
</dbReference>
<dbReference type="Gramene" id="rna6666">
    <property type="protein sequence ID" value="RHN82496.1"/>
    <property type="gene ID" value="gene6666"/>
</dbReference>
<protein>
    <submittedName>
        <fullName evidence="2 4">Uncharacterized protein</fullName>
    </submittedName>
</protein>
<dbReference type="AlphaFoldDB" id="G7ZYS6"/>
<feature type="compositionally biased region" description="Polar residues" evidence="1">
    <location>
        <begin position="159"/>
        <end position="168"/>
    </location>
</feature>
<proteinExistence type="predicted"/>
<gene>
    <name evidence="2" type="ordered locus">MTR_1g111870</name>
    <name evidence="3" type="ORF">MtrunA17_Chr1g0210501</name>
</gene>
<organism evidence="2 5">
    <name type="scientific">Medicago truncatula</name>
    <name type="common">Barrel medic</name>
    <name type="synonym">Medicago tribuloides</name>
    <dbReference type="NCBI Taxonomy" id="3880"/>
    <lineage>
        <taxon>Eukaryota</taxon>
        <taxon>Viridiplantae</taxon>
        <taxon>Streptophyta</taxon>
        <taxon>Embryophyta</taxon>
        <taxon>Tracheophyta</taxon>
        <taxon>Spermatophyta</taxon>
        <taxon>Magnoliopsida</taxon>
        <taxon>eudicotyledons</taxon>
        <taxon>Gunneridae</taxon>
        <taxon>Pentapetalae</taxon>
        <taxon>rosids</taxon>
        <taxon>fabids</taxon>
        <taxon>Fabales</taxon>
        <taxon>Fabaceae</taxon>
        <taxon>Papilionoideae</taxon>
        <taxon>50 kb inversion clade</taxon>
        <taxon>NPAAA clade</taxon>
        <taxon>Hologalegina</taxon>
        <taxon>IRL clade</taxon>
        <taxon>Trifolieae</taxon>
        <taxon>Medicago</taxon>
    </lineage>
</organism>
<feature type="compositionally biased region" description="Polar residues" evidence="1">
    <location>
        <begin position="104"/>
        <end position="113"/>
    </location>
</feature>
<evidence type="ECO:0000313" key="2">
    <source>
        <dbReference type="EMBL" id="KEH44292.1"/>
    </source>
</evidence>
<feature type="compositionally biased region" description="Polar residues" evidence="1">
    <location>
        <begin position="1"/>
        <end position="18"/>
    </location>
</feature>
<accession>G7ZYS6</accession>
<dbReference type="PaxDb" id="3880-AES84364"/>
<reference evidence="4" key="3">
    <citation type="submission" date="2015-04" db="UniProtKB">
        <authorList>
            <consortium name="EnsemblPlants"/>
        </authorList>
    </citation>
    <scope>IDENTIFICATION</scope>
    <source>
        <strain evidence="4">cv. Jemalong A17</strain>
    </source>
</reference>
<feature type="compositionally biased region" description="Pro residues" evidence="1">
    <location>
        <begin position="80"/>
        <end position="94"/>
    </location>
</feature>
<evidence type="ECO:0000313" key="5">
    <source>
        <dbReference type="Proteomes" id="UP000002051"/>
    </source>
</evidence>
<name>G7ZYS6_MEDTR</name>
<reference evidence="2 5" key="2">
    <citation type="journal article" date="2014" name="BMC Genomics">
        <title>An improved genome release (version Mt4.0) for the model legume Medicago truncatula.</title>
        <authorList>
            <person name="Tang H."/>
            <person name="Krishnakumar V."/>
            <person name="Bidwell S."/>
            <person name="Rosen B."/>
            <person name="Chan A."/>
            <person name="Zhou S."/>
            <person name="Gentzbittel L."/>
            <person name="Childs K.L."/>
            <person name="Yandell M."/>
            <person name="Gundlach H."/>
            <person name="Mayer K.F."/>
            <person name="Schwartz D.C."/>
            <person name="Town C.D."/>
        </authorList>
    </citation>
    <scope>GENOME REANNOTATION</scope>
    <source>
        <strain evidence="2">A17</strain>
        <strain evidence="4 5">cv. Jemalong A17</strain>
    </source>
</reference>
<evidence type="ECO:0000256" key="1">
    <source>
        <dbReference type="SAM" id="MobiDB-lite"/>
    </source>
</evidence>
<feature type="region of interest" description="Disordered" evidence="1">
    <location>
        <begin position="1"/>
        <end position="168"/>
    </location>
</feature>
<evidence type="ECO:0000313" key="3">
    <source>
        <dbReference type="EMBL" id="RHN82496.1"/>
    </source>
</evidence>
<feature type="compositionally biased region" description="Basic residues" evidence="1">
    <location>
        <begin position="125"/>
        <end position="136"/>
    </location>
</feature>
<reference evidence="3" key="4">
    <citation type="journal article" date="2018" name="Nat. Plants">
        <title>Whole-genome landscape of Medicago truncatula symbiotic genes.</title>
        <authorList>
            <person name="Pecrix Y."/>
            <person name="Gamas P."/>
            <person name="Carrere S."/>
        </authorList>
    </citation>
    <scope>NUCLEOTIDE SEQUENCE</scope>
    <source>
        <tissue evidence="3">Leaves</tissue>
    </source>
</reference>
<dbReference type="Proteomes" id="UP000002051">
    <property type="component" value="Unassembled WGS sequence"/>
</dbReference>
<keyword evidence="5" id="KW-1185">Reference proteome</keyword>
<dbReference type="EnsemblPlants" id="KEH44292">
    <property type="protein sequence ID" value="KEH44292"/>
    <property type="gene ID" value="MTR_1g111870"/>
</dbReference>